<dbReference type="RefSeq" id="WP_169383082.1">
    <property type="nucleotide sequence ID" value="NZ_JAAXLA010000039.1"/>
</dbReference>
<feature type="coiled-coil region" evidence="1">
    <location>
        <begin position="13"/>
        <end position="54"/>
    </location>
</feature>
<dbReference type="Proteomes" id="UP000820669">
    <property type="component" value="Unassembled WGS sequence"/>
</dbReference>
<evidence type="ECO:0008006" key="5">
    <source>
        <dbReference type="Google" id="ProtNLM"/>
    </source>
</evidence>
<proteinExistence type="predicted"/>
<evidence type="ECO:0000313" key="4">
    <source>
        <dbReference type="Proteomes" id="UP000820669"/>
    </source>
</evidence>
<dbReference type="EMBL" id="JAAXLA010000039">
    <property type="protein sequence ID" value="NMH99594.1"/>
    <property type="molecule type" value="Genomic_DNA"/>
</dbReference>
<keyword evidence="1" id="KW-0175">Coiled coil</keyword>
<feature type="region of interest" description="Disordered" evidence="2">
    <location>
        <begin position="213"/>
        <end position="284"/>
    </location>
</feature>
<evidence type="ECO:0000256" key="2">
    <source>
        <dbReference type="SAM" id="MobiDB-lite"/>
    </source>
</evidence>
<comment type="caution">
    <text evidence="3">The sequence shown here is derived from an EMBL/GenBank/DDBJ whole genome shotgun (WGS) entry which is preliminary data.</text>
</comment>
<evidence type="ECO:0000313" key="3">
    <source>
        <dbReference type="EMBL" id="NMH99594.1"/>
    </source>
</evidence>
<accession>A0ABX1SDE6</accession>
<keyword evidence="4" id="KW-1185">Reference proteome</keyword>
<reference evidence="3 4" key="1">
    <citation type="submission" date="2020-04" db="EMBL/GenBank/DDBJ databases">
        <authorList>
            <person name="Klaysubun C."/>
            <person name="Duangmal K."/>
            <person name="Lipun K."/>
        </authorList>
    </citation>
    <scope>NUCLEOTIDE SEQUENCE [LARGE SCALE GENOMIC DNA]</scope>
    <source>
        <strain evidence="3 4">K10HN5</strain>
    </source>
</reference>
<organism evidence="3 4">
    <name type="scientific">Pseudonocardia acidicola</name>
    <dbReference type="NCBI Taxonomy" id="2724939"/>
    <lineage>
        <taxon>Bacteria</taxon>
        <taxon>Bacillati</taxon>
        <taxon>Actinomycetota</taxon>
        <taxon>Actinomycetes</taxon>
        <taxon>Pseudonocardiales</taxon>
        <taxon>Pseudonocardiaceae</taxon>
        <taxon>Pseudonocardia</taxon>
    </lineage>
</organism>
<gene>
    <name evidence="3" type="ORF">HF526_20075</name>
</gene>
<name>A0ABX1SDE6_9PSEU</name>
<evidence type="ECO:0000256" key="1">
    <source>
        <dbReference type="SAM" id="Coils"/>
    </source>
</evidence>
<feature type="coiled-coil region" evidence="1">
    <location>
        <begin position="107"/>
        <end position="134"/>
    </location>
</feature>
<protein>
    <recommendedName>
        <fullName evidence="5">Cellulose-binding protein</fullName>
    </recommendedName>
</protein>
<sequence>MPRFDVVRRGYDRDQVDAEIAALRERCAAAEAARAVAEQHAAATEEELRAARTEPAPVTESFGFRAEKILRLAEHEAADIRARANEEAEALLQRVHDDAGRLHDEVRRELETRMHELEQEATRRESVLQEREQQVAERLAVVAEEAAHMREAARQEADGLLTDAREHLARRREHDERDLRRLTALRDAVRTEMARLHQLLGAGLEDRTEAIEGAPHQRRADIPAPRPIPGPMSVEPAPSGPEAHPHAPTSAVGIPAAGTPDVERARSGPAGPGGRHADSVPANV</sequence>